<feature type="region of interest" description="Disordered" evidence="1">
    <location>
        <begin position="827"/>
        <end position="853"/>
    </location>
</feature>
<feature type="compositionally biased region" description="Low complexity" evidence="1">
    <location>
        <begin position="831"/>
        <end position="847"/>
    </location>
</feature>
<name>A0A0M9FZ78_LEPPY</name>
<dbReference type="Proteomes" id="UP000037923">
    <property type="component" value="Unassembled WGS sequence"/>
</dbReference>
<accession>A0A0M9FZ78</accession>
<feature type="compositionally biased region" description="Acidic residues" evidence="1">
    <location>
        <begin position="347"/>
        <end position="356"/>
    </location>
</feature>
<feature type="compositionally biased region" description="Polar residues" evidence="1">
    <location>
        <begin position="72"/>
        <end position="85"/>
    </location>
</feature>
<feature type="region of interest" description="Disordered" evidence="1">
    <location>
        <begin position="180"/>
        <end position="200"/>
    </location>
</feature>
<dbReference type="VEuPathDB" id="TriTrypDB:LpyrH10_12_1280"/>
<evidence type="ECO:0000256" key="1">
    <source>
        <dbReference type="SAM" id="MobiDB-lite"/>
    </source>
</evidence>
<dbReference type="OrthoDB" id="273413at2759"/>
<feature type="region of interest" description="Disordered" evidence="1">
    <location>
        <begin position="65"/>
        <end position="97"/>
    </location>
</feature>
<feature type="compositionally biased region" description="Low complexity" evidence="1">
    <location>
        <begin position="180"/>
        <end position="195"/>
    </location>
</feature>
<feature type="region of interest" description="Disordered" evidence="1">
    <location>
        <begin position="336"/>
        <end position="379"/>
    </location>
</feature>
<gene>
    <name evidence="2" type="ORF">ABB37_05950</name>
</gene>
<dbReference type="OMA" id="CAWLQSW"/>
<protein>
    <submittedName>
        <fullName evidence="2">Uncharacterized protein</fullName>
    </submittedName>
</protein>
<evidence type="ECO:0000313" key="3">
    <source>
        <dbReference type="Proteomes" id="UP000037923"/>
    </source>
</evidence>
<feature type="compositionally biased region" description="Polar residues" evidence="1">
    <location>
        <begin position="878"/>
        <end position="896"/>
    </location>
</feature>
<feature type="region of interest" description="Disordered" evidence="1">
    <location>
        <begin position="981"/>
        <end position="1002"/>
    </location>
</feature>
<proteinExistence type="predicted"/>
<dbReference type="EMBL" id="LGTL01000012">
    <property type="protein sequence ID" value="KPA78886.1"/>
    <property type="molecule type" value="Genomic_DNA"/>
</dbReference>
<organism evidence="2 3">
    <name type="scientific">Leptomonas pyrrhocoris</name>
    <name type="common">Firebug parasite</name>
    <dbReference type="NCBI Taxonomy" id="157538"/>
    <lineage>
        <taxon>Eukaryota</taxon>
        <taxon>Discoba</taxon>
        <taxon>Euglenozoa</taxon>
        <taxon>Kinetoplastea</taxon>
        <taxon>Metakinetoplastina</taxon>
        <taxon>Trypanosomatida</taxon>
        <taxon>Trypanosomatidae</taxon>
        <taxon>Leishmaniinae</taxon>
        <taxon>Leptomonas</taxon>
    </lineage>
</organism>
<comment type="caution">
    <text evidence="2">The sequence shown here is derived from an EMBL/GenBank/DDBJ whole genome shotgun (WGS) entry which is preliminary data.</text>
</comment>
<evidence type="ECO:0000313" key="2">
    <source>
        <dbReference type="EMBL" id="KPA78886.1"/>
    </source>
</evidence>
<dbReference type="RefSeq" id="XP_015657325.1">
    <property type="nucleotide sequence ID" value="XM_015804191.1"/>
</dbReference>
<feature type="region of interest" description="Disordered" evidence="1">
    <location>
        <begin position="1170"/>
        <end position="1190"/>
    </location>
</feature>
<feature type="region of interest" description="Disordered" evidence="1">
    <location>
        <begin position="871"/>
        <end position="896"/>
    </location>
</feature>
<dbReference type="GeneID" id="26906240"/>
<keyword evidence="3" id="KW-1185">Reference proteome</keyword>
<reference evidence="2 3" key="1">
    <citation type="submission" date="2015-07" db="EMBL/GenBank/DDBJ databases">
        <title>High-quality genome of monoxenous trypanosomatid Leptomonas pyrrhocoris.</title>
        <authorList>
            <person name="Flegontov P."/>
            <person name="Butenko A."/>
            <person name="Firsov S."/>
            <person name="Vlcek C."/>
            <person name="Logacheva M.D."/>
            <person name="Field M."/>
            <person name="Filatov D."/>
            <person name="Flegontova O."/>
            <person name="Gerasimov E."/>
            <person name="Jackson A.P."/>
            <person name="Kelly S."/>
            <person name="Opperdoes F."/>
            <person name="O'Reilly A."/>
            <person name="Votypka J."/>
            <person name="Yurchenko V."/>
            <person name="Lukes J."/>
        </authorList>
    </citation>
    <scope>NUCLEOTIDE SEQUENCE [LARGE SCALE GENOMIC DNA]</scope>
    <source>
        <strain evidence="2">H10</strain>
    </source>
</reference>
<feature type="compositionally biased region" description="Basic and acidic residues" evidence="1">
    <location>
        <begin position="357"/>
        <end position="379"/>
    </location>
</feature>
<sequence>MAAHGRNPGDLLPMVGDIVERSADTAVNTAQSEGAFRAAATSPGQEPTKALRPIQAVVGQAFPTVRTRHSYGRQSAPTSGDSQSRAIPAGGTDVPATSSSSAAVVATGPYTSLSAHVQPQGGAHDDDGVALRLSVPAGGIAPMLPVGGSAQQHLPAHQWSNAEFEQLRLGYYVASLSTSSPSSGTASIPTTAASPPSSPSPTGEDFFTLLFQCLRSTVRKHQQLALETLLAHLQGLMLKDDNSLGDSTAATGAAKLCEEAVALRGRCLHGPNCGPFVFFLLEILASAGHPAIVELAATCVLLLLRSLPRGGTLSEYASSSLLERDERASLLTDAIGELGNPAGDAPGGDDEGEQDGDEKTQEGDIHGADATSRKEKARALDDAELPFSEVSELLRGQDARYGLEQLGFTSKVLATMHLLLYTPAGGDVNKTDKASVKDASAAMSQEEVDERQRHTEASFAEARLLPRHGQVLFLELLLCGGVGIGQRAACRRVAEDPNFLRWMEGQLSSVVLGHRSLGAVMELLCVLQHVAHAPVALRSLMRGGPGGDGQAKGTTPTTATTTTAAYATQQRQHRRFHETWLIFFIYVSSTAVKEVRTIRQAFTIVWSMLLLRMCVRQRGHNAAASTSATTTPAAAPMSSVFGLVHDVSDTLLADGMRVGGALALEMWFLQYVHADGCAAGTKQPGSLDSYFLDAARTALQLCRKAVGAGSLETAATAHGAYGSIIALSEADAGNEAVTSQEAAAAQRLLHELQWLSNAHFFATYITHMRQRSPAACYALGGSAVETQDAMRDVVRHVVMDPTRMKSAFARLTSPLLSASFSVWKTSSNAGPTESAKEAPPSSSPAFATDDDDQHGWVPAVQAVLRRWIPSATAGAPRNTGTTSPPTRSHTSNFNVTPSLSPRSVAVVRLAMEAAGVYANTRLAVALADVYPAVARDVVTGYAALLTHAFEEACLRLQDGAVVRLQVEELCTMAEAVRLLQRGGGHDRSNGTSTTADAAEPPSPYDREARIGAFFLLHGIAISKHCLDVVPLILPLLLFPCASHTPAVVPRSSVPDTARVPAEMPLLASLQSGIELTPVPVMLSNRSGNDSSSEATMAVTGAPRSWVLYPLYDVAFREKHLWAHWLRGLLGLHQRVKDVVGWDGVLSHTLLWMLTHRRALWAVESADEPTALAKAQSSREETDEGDAQGVSGASADALSGLLLDLCAVLHDRCAPAAGGTPGEGTPAAAMSASASRTLEISLTAYCDVSSEAGLPPLLHAVLAYVAAHCSARTALAALQVLLATPLLPSPAGINGGSCEELADAKSCGSSCFQHVPATAEVCAWLQSWSVLQGQQAQSAKSAYWCLDDAVSLVQLVGPHLGHGGWDADDELPVSNTPTSTACAWGADGLWCVRCLTEGLLRYYLQQRIATSGALSAMEKTVLRSTLVELEWFPSVLWPLVEI</sequence>